<gene>
    <name evidence="1" type="ORF">CLOSTASPAR_05552</name>
</gene>
<proteinExistence type="predicted"/>
<reference evidence="1 2" key="1">
    <citation type="submission" date="2009-02" db="EMBL/GenBank/DDBJ databases">
        <title>Draft genome sequence of Clostridium asparagiforme (DSM 15981).</title>
        <authorList>
            <person name="Sudarsanam P."/>
            <person name="Ley R."/>
            <person name="Guruge J."/>
            <person name="Turnbaugh P.J."/>
            <person name="Mahowald M."/>
            <person name="Liep D."/>
            <person name="Gordon J."/>
        </authorList>
    </citation>
    <scope>NUCLEOTIDE SEQUENCE [LARGE SCALE GENOMIC DNA]</scope>
    <source>
        <strain evidence="1 2">DSM 15981</strain>
    </source>
</reference>
<keyword evidence="2" id="KW-1185">Reference proteome</keyword>
<comment type="caution">
    <text evidence="1">The sequence shown here is derived from an EMBL/GenBank/DDBJ whole genome shotgun (WGS) entry which is preliminary data.</text>
</comment>
<name>C0D8F4_9FIRM</name>
<dbReference type="HOGENOM" id="CLU_2971190_0_0_9"/>
<accession>C0D8F4</accession>
<sequence length="58" mass="6828">MVTVLSFLIIRCRQPQVDDKGYVSLIIRCRQPQVDDKGYVSLLYVVVNRRLMIRDTFP</sequence>
<dbReference type="Proteomes" id="UP000004756">
    <property type="component" value="Unassembled WGS sequence"/>
</dbReference>
<evidence type="ECO:0000313" key="1">
    <source>
        <dbReference type="EMBL" id="EEG52369.1"/>
    </source>
</evidence>
<protein>
    <submittedName>
        <fullName evidence="1">Uncharacterized protein</fullName>
    </submittedName>
</protein>
<organism evidence="1 2">
    <name type="scientific">[Clostridium] asparagiforme DSM 15981</name>
    <dbReference type="NCBI Taxonomy" id="518636"/>
    <lineage>
        <taxon>Bacteria</taxon>
        <taxon>Bacillati</taxon>
        <taxon>Bacillota</taxon>
        <taxon>Clostridia</taxon>
        <taxon>Lachnospirales</taxon>
        <taxon>Lachnospiraceae</taxon>
        <taxon>Enterocloster</taxon>
    </lineage>
</organism>
<evidence type="ECO:0000313" key="2">
    <source>
        <dbReference type="Proteomes" id="UP000004756"/>
    </source>
</evidence>
<dbReference type="EMBL" id="ACCJ01000452">
    <property type="protein sequence ID" value="EEG52369.1"/>
    <property type="molecule type" value="Genomic_DNA"/>
</dbReference>
<dbReference type="AlphaFoldDB" id="C0D8F4"/>